<organism evidence="1 2">
    <name type="scientific">Vibrio antiquarius (strain Ex25)</name>
    <dbReference type="NCBI Taxonomy" id="150340"/>
    <lineage>
        <taxon>Bacteria</taxon>
        <taxon>Pseudomonadati</taxon>
        <taxon>Pseudomonadota</taxon>
        <taxon>Gammaproteobacteria</taxon>
        <taxon>Vibrionales</taxon>
        <taxon>Vibrionaceae</taxon>
        <taxon>Vibrio</taxon>
        <taxon>Vibrio diabolicus subgroup</taxon>
    </lineage>
</organism>
<evidence type="ECO:0000313" key="2">
    <source>
        <dbReference type="Proteomes" id="UP000242664"/>
    </source>
</evidence>
<evidence type="ECO:0000313" key="1">
    <source>
        <dbReference type="EMBL" id="EDN58381.1"/>
    </source>
</evidence>
<name>A0ABM9WYP6_VIBAE</name>
<accession>A0ABM9WYP6</accession>
<sequence length="47" mass="5600">MDYAILLLVCLFFDGLKFEFTYNQAIKGKEQQFAALYCYKDRRLIPT</sequence>
<proteinExistence type="predicted"/>
<reference evidence="2" key="1">
    <citation type="submission" date="2006-10" db="EMBL/GenBank/DDBJ databases">
        <authorList>
            <person name="Heidelberg J."/>
            <person name="Sebastian Y."/>
        </authorList>
    </citation>
    <scope>NUCLEOTIDE SEQUENCE [LARGE SCALE GENOMIC DNA]</scope>
    <source>
        <strain evidence="2">EX25</strain>
    </source>
</reference>
<keyword evidence="2" id="KW-1185">Reference proteome</keyword>
<dbReference type="Proteomes" id="UP000242664">
    <property type="component" value="Unassembled WGS sequence"/>
</dbReference>
<protein>
    <submittedName>
        <fullName evidence="1">Uncharacterized protein</fullName>
    </submittedName>
</protein>
<dbReference type="EMBL" id="DS267810">
    <property type="protein sequence ID" value="EDN58381.1"/>
    <property type="molecule type" value="Genomic_DNA"/>
</dbReference>
<gene>
    <name evidence="1" type="ORF">VEx25_A0212</name>
</gene>